<sequence length="140" mass="15676">MKFWDSSAVMPLLVKERATDFVTSLLERDPLMAVWWGTEVECVSALARLERSGVPIEPLSQSFERLRHLASAWIEVRPSELLRETAKRLLRVHPLRPADSLQLAAAVTVLRSRSSNGDFVCLDARLCAAAHREGLNILSV</sequence>
<dbReference type="InterPro" id="IPR029060">
    <property type="entry name" value="PIN-like_dom_sf"/>
</dbReference>
<keyword evidence="2" id="KW-1185">Reference proteome</keyword>
<accession>A0A5C7ENL2</accession>
<dbReference type="EMBL" id="VPFL01000002">
    <property type="protein sequence ID" value="TXF13321.1"/>
    <property type="molecule type" value="Genomic_DNA"/>
</dbReference>
<organism evidence="1 2">
    <name type="scientific">Pelomicrobium methylotrophicum</name>
    <dbReference type="NCBI Taxonomy" id="2602750"/>
    <lineage>
        <taxon>Bacteria</taxon>
        <taxon>Pseudomonadati</taxon>
        <taxon>Pseudomonadota</taxon>
        <taxon>Hydrogenophilia</taxon>
        <taxon>Hydrogenophilia incertae sedis</taxon>
        <taxon>Pelomicrobium</taxon>
    </lineage>
</organism>
<dbReference type="InParanoid" id="A0A5C7ENL2"/>
<evidence type="ECO:0000313" key="1">
    <source>
        <dbReference type="EMBL" id="TXF13321.1"/>
    </source>
</evidence>
<reference evidence="1 2" key="1">
    <citation type="submission" date="2019-08" db="EMBL/GenBank/DDBJ databases">
        <title>Pelomicrobium methylotrophicum gen. nov., sp. nov. a moderately thermophilic, facultatively anaerobic, lithoautotrophic and methylotrophic bacterium isolated from a terrestrial mud volcano.</title>
        <authorList>
            <person name="Slobodkina G.B."/>
            <person name="Merkel A.Y."/>
            <person name="Slobodkin A.I."/>
        </authorList>
    </citation>
    <scope>NUCLEOTIDE SEQUENCE [LARGE SCALE GENOMIC DNA]</scope>
    <source>
        <strain evidence="1 2">SM250</strain>
    </source>
</reference>
<protein>
    <submittedName>
        <fullName evidence="1">Type II toxin-antitoxin system VapC family toxin</fullName>
    </submittedName>
</protein>
<dbReference type="RefSeq" id="WP_147798495.1">
    <property type="nucleotide sequence ID" value="NZ_VPFL01000002.1"/>
</dbReference>
<dbReference type="OrthoDB" id="33298at2"/>
<dbReference type="Proteomes" id="UP000321201">
    <property type="component" value="Unassembled WGS sequence"/>
</dbReference>
<proteinExistence type="predicted"/>
<evidence type="ECO:0000313" key="2">
    <source>
        <dbReference type="Proteomes" id="UP000321201"/>
    </source>
</evidence>
<dbReference type="SUPFAM" id="SSF88723">
    <property type="entry name" value="PIN domain-like"/>
    <property type="match status" value="1"/>
</dbReference>
<comment type="caution">
    <text evidence="1">The sequence shown here is derived from an EMBL/GenBank/DDBJ whole genome shotgun (WGS) entry which is preliminary data.</text>
</comment>
<gene>
    <name evidence="1" type="ORF">FR698_01935</name>
</gene>
<name>A0A5C7ENL2_9PROT</name>
<dbReference type="CDD" id="cd09874">
    <property type="entry name" value="PIN_MT3492-like"/>
    <property type="match status" value="1"/>
</dbReference>
<dbReference type="Gene3D" id="3.40.50.1010">
    <property type="entry name" value="5'-nuclease"/>
    <property type="match status" value="1"/>
</dbReference>
<dbReference type="AlphaFoldDB" id="A0A5C7ENL2"/>